<evidence type="ECO:0000256" key="1">
    <source>
        <dbReference type="SAM" id="MobiDB-lite"/>
    </source>
</evidence>
<proteinExistence type="predicted"/>
<sequence>MGKNKNKENIAPAKGGAAPTQVRCRWTDQDDEILLRVLSSEKAAGNQSESGWKKTVWNVAAAALAEEGIVKTPVKTADKVQDHFQNDDGVKRIIATEAVWKAKIEAKPSYQRWQNKSFIHYDTMSYLVEGIIATGAGAFNPGHTPHSSPPQSEHSASRNSTPAPEEVEVPRRESVEPTQSQAASNSQPSTSQSESQPSRTSATNVLSTPPRATRKRHRADSDSPAPESVSRSKKKSRKSKGDKKNESLDNIGNALLSIGEAMNDSQEIDYQSKAIKMLEAEDVLSDEDMVQVFMIFSKDPNIAKTYCTIKRASLRTMYVSELLDNL</sequence>
<evidence type="ECO:0000313" key="3">
    <source>
        <dbReference type="Proteomes" id="UP000521943"/>
    </source>
</evidence>
<keyword evidence="3" id="KW-1185">Reference proteome</keyword>
<feature type="region of interest" description="Disordered" evidence="1">
    <location>
        <begin position="1"/>
        <end position="21"/>
    </location>
</feature>
<evidence type="ECO:0008006" key="4">
    <source>
        <dbReference type="Google" id="ProtNLM"/>
    </source>
</evidence>
<accession>A0A8H6M6Z7</accession>
<feature type="compositionally biased region" description="Basic residues" evidence="1">
    <location>
        <begin position="231"/>
        <end position="241"/>
    </location>
</feature>
<dbReference type="PANTHER" id="PTHR46929">
    <property type="entry name" value="EXPRESSED PROTEIN"/>
    <property type="match status" value="1"/>
</dbReference>
<name>A0A8H6M6Z7_9AGAR</name>
<protein>
    <recommendedName>
        <fullName evidence="4">Myb/SANT-like domain-containing protein</fullName>
    </recommendedName>
</protein>
<evidence type="ECO:0000313" key="2">
    <source>
        <dbReference type="EMBL" id="KAF6755254.1"/>
    </source>
</evidence>
<feature type="region of interest" description="Disordered" evidence="1">
    <location>
        <begin position="138"/>
        <end position="248"/>
    </location>
</feature>
<gene>
    <name evidence="2" type="ORF">DFP72DRAFT_1067957</name>
</gene>
<dbReference type="EMBL" id="JACGCI010000031">
    <property type="protein sequence ID" value="KAF6755254.1"/>
    <property type="molecule type" value="Genomic_DNA"/>
</dbReference>
<dbReference type="OrthoDB" id="3000441at2759"/>
<comment type="caution">
    <text evidence="2">The sequence shown here is derived from an EMBL/GenBank/DDBJ whole genome shotgun (WGS) entry which is preliminary data.</text>
</comment>
<dbReference type="PANTHER" id="PTHR46929:SF3">
    <property type="entry name" value="MYB_SANT-LIKE DOMAIN-CONTAINING PROTEIN"/>
    <property type="match status" value="1"/>
</dbReference>
<dbReference type="Proteomes" id="UP000521943">
    <property type="component" value="Unassembled WGS sequence"/>
</dbReference>
<dbReference type="AlphaFoldDB" id="A0A8H6M6Z7"/>
<feature type="compositionally biased region" description="Low complexity" evidence="1">
    <location>
        <begin position="176"/>
        <end position="202"/>
    </location>
</feature>
<reference evidence="2 3" key="1">
    <citation type="submission" date="2020-07" db="EMBL/GenBank/DDBJ databases">
        <title>Comparative genomics of pyrophilous fungi reveals a link between fire events and developmental genes.</title>
        <authorList>
            <consortium name="DOE Joint Genome Institute"/>
            <person name="Steindorff A.S."/>
            <person name="Carver A."/>
            <person name="Calhoun S."/>
            <person name="Stillman K."/>
            <person name="Liu H."/>
            <person name="Lipzen A."/>
            <person name="Pangilinan J."/>
            <person name="Labutti K."/>
            <person name="Bruns T.D."/>
            <person name="Grigoriev I.V."/>
        </authorList>
    </citation>
    <scope>NUCLEOTIDE SEQUENCE [LARGE SCALE GENOMIC DNA]</scope>
    <source>
        <strain evidence="2 3">CBS 144469</strain>
    </source>
</reference>
<feature type="compositionally biased region" description="Polar residues" evidence="1">
    <location>
        <begin position="145"/>
        <end position="162"/>
    </location>
</feature>
<organism evidence="2 3">
    <name type="scientific">Ephemerocybe angulata</name>
    <dbReference type="NCBI Taxonomy" id="980116"/>
    <lineage>
        <taxon>Eukaryota</taxon>
        <taxon>Fungi</taxon>
        <taxon>Dikarya</taxon>
        <taxon>Basidiomycota</taxon>
        <taxon>Agaricomycotina</taxon>
        <taxon>Agaricomycetes</taxon>
        <taxon>Agaricomycetidae</taxon>
        <taxon>Agaricales</taxon>
        <taxon>Agaricineae</taxon>
        <taxon>Psathyrellaceae</taxon>
        <taxon>Ephemerocybe</taxon>
    </lineage>
</organism>